<dbReference type="CDD" id="cd02440">
    <property type="entry name" value="AdoMet_MTases"/>
    <property type="match status" value="1"/>
</dbReference>
<dbReference type="Proteomes" id="UP001163255">
    <property type="component" value="Chromosome"/>
</dbReference>
<dbReference type="SUPFAM" id="SSF53335">
    <property type="entry name" value="S-adenosyl-L-methionine-dependent methyltransferases"/>
    <property type="match status" value="1"/>
</dbReference>
<dbReference type="PANTHER" id="PTHR43464:SF94">
    <property type="entry name" value="MALONYL-[ACYL-CARRIER PROTEIN] O-METHYLTRANSFERASE"/>
    <property type="match status" value="1"/>
</dbReference>
<keyword evidence="2" id="KW-1185">Reference proteome</keyword>
<dbReference type="InterPro" id="IPR029063">
    <property type="entry name" value="SAM-dependent_MTases_sf"/>
</dbReference>
<keyword evidence="1" id="KW-0808">Transferase</keyword>
<reference evidence="1" key="1">
    <citation type="submission" date="2022-10" db="EMBL/GenBank/DDBJ databases">
        <title>Completed Genome Sequence of two octocoral isolated bacterium, Endozoicomonas euniceicola EF212T and Endozoicomonas gorgoniicola PS125T.</title>
        <authorList>
            <person name="Chiou Y.-J."/>
            <person name="Chen Y.-H."/>
        </authorList>
    </citation>
    <scope>NUCLEOTIDE SEQUENCE</scope>
    <source>
        <strain evidence="1">EF212</strain>
    </source>
</reference>
<dbReference type="Pfam" id="PF13489">
    <property type="entry name" value="Methyltransf_23"/>
    <property type="match status" value="1"/>
</dbReference>
<evidence type="ECO:0000313" key="2">
    <source>
        <dbReference type="Proteomes" id="UP001163255"/>
    </source>
</evidence>
<dbReference type="Gene3D" id="3.40.50.150">
    <property type="entry name" value="Vaccinia Virus protein VP39"/>
    <property type="match status" value="1"/>
</dbReference>
<evidence type="ECO:0000313" key="1">
    <source>
        <dbReference type="EMBL" id="UYM16351.1"/>
    </source>
</evidence>
<sequence>MTETIKFYNQNAQEFFDSTVEVDASGLHSRFLNHLPDRATILDAGCGSGRDTKAFLDLGYQVHAFDASRELVNKAASFTGLPVAQATFQSYRSNLLFDGVWACASLLHLPLHELAPAFANLSSCLKDSGIFYCSFKLGEGEQLRNGRHFTNLNQDALTDLLLNTPLTIKETWETADLRPGREDEYWLNALLVKA</sequence>
<dbReference type="EMBL" id="CP103300">
    <property type="protein sequence ID" value="UYM16351.1"/>
    <property type="molecule type" value="Genomic_DNA"/>
</dbReference>
<accession>A0ABY6GW95</accession>
<organism evidence="1 2">
    <name type="scientific">Endozoicomonas euniceicola</name>
    <dbReference type="NCBI Taxonomy" id="1234143"/>
    <lineage>
        <taxon>Bacteria</taxon>
        <taxon>Pseudomonadati</taxon>
        <taxon>Pseudomonadota</taxon>
        <taxon>Gammaproteobacteria</taxon>
        <taxon>Oceanospirillales</taxon>
        <taxon>Endozoicomonadaceae</taxon>
        <taxon>Endozoicomonas</taxon>
    </lineage>
</organism>
<gene>
    <name evidence="1" type="ORF">NX720_26760</name>
</gene>
<dbReference type="GO" id="GO:0032259">
    <property type="term" value="P:methylation"/>
    <property type="evidence" value="ECO:0007669"/>
    <property type="project" value="UniProtKB-KW"/>
</dbReference>
<protein>
    <submittedName>
        <fullName evidence="1">Class I SAM-dependent methyltransferase</fullName>
    </submittedName>
</protein>
<keyword evidence="1" id="KW-0489">Methyltransferase</keyword>
<proteinExistence type="predicted"/>
<name>A0ABY6GW95_9GAMM</name>
<dbReference type="PANTHER" id="PTHR43464">
    <property type="entry name" value="METHYLTRANSFERASE"/>
    <property type="match status" value="1"/>
</dbReference>
<dbReference type="RefSeq" id="WP_262598650.1">
    <property type="nucleotide sequence ID" value="NZ_CP103300.1"/>
</dbReference>
<dbReference type="GO" id="GO:0008168">
    <property type="term" value="F:methyltransferase activity"/>
    <property type="evidence" value="ECO:0007669"/>
    <property type="project" value="UniProtKB-KW"/>
</dbReference>